<protein>
    <submittedName>
        <fullName evidence="7">Na/Pi cotransporter</fullName>
    </submittedName>
</protein>
<evidence type="ECO:0000256" key="1">
    <source>
        <dbReference type="ARBA" id="ARBA00004651"/>
    </source>
</evidence>
<sequence length="539" mass="58969">MFEVFTQLCGGIGLFLLGMTLMTESLKDIAGETLKQWLGRFTGSPFKAMTSGIALTLIVQSSTATTLATIGFVSAGVLSFSQAIGVIIGANIGTTSTGWIVAFLGLKFSIGQVALPLIAIGALLKILAHGRTALTGLALAGFGLIFFGIDLLQVAMSGVAEHFDLSIFSTESFAAKLLLVLFGLVMTVILQSSSAAITATLAALASQAIQLDQALVLVIGQNIGTVATAVLAAIGANANAKRTAAVHVCFNVVSAIFAFCILVPLFLWLYQPQYFLSGWDHVVIVAAFHTAFSVFGALFFMPLIRPFEQLLVKYIPAHEDSLLQALDEASLAVPAVAINTAEQVIFKTILTQYSWILKAIKSAELVSANELKQQDELIYKLQDYLEKIVVPENSTDQSRLFSLLRMMVYLKVLRSDLENLKHVVSIRTQPAIHQLALDFIQILENAGNSMLDTRSSEDLSQLYIEMGHLKQWSKQHRSELREKTNIYASTYQLNAAKTFELLAAQRWLDRLVAHSYRLINVLNERQQTLTMHQIDDEHV</sequence>
<feature type="transmembrane region" description="Helical" evidence="6">
    <location>
        <begin position="136"/>
        <end position="156"/>
    </location>
</feature>
<dbReference type="GO" id="GO:0005886">
    <property type="term" value="C:plasma membrane"/>
    <property type="evidence" value="ECO:0007669"/>
    <property type="project" value="UniProtKB-SubCell"/>
</dbReference>
<comment type="subcellular location">
    <subcellularLocation>
        <location evidence="1">Cell membrane</location>
        <topology evidence="1">Multi-pass membrane protein</topology>
    </subcellularLocation>
</comment>
<dbReference type="Pfam" id="PF02690">
    <property type="entry name" value="Na_Pi_cotrans"/>
    <property type="match status" value="2"/>
</dbReference>
<dbReference type="AlphaFoldDB" id="A0A2H9UJG1"/>
<organism evidence="7 8">
    <name type="scientific">Acinetobacter pseudolwoffii</name>
    <dbReference type="NCBI Taxonomy" id="2053287"/>
    <lineage>
        <taxon>Bacteria</taxon>
        <taxon>Pseudomonadati</taxon>
        <taxon>Pseudomonadota</taxon>
        <taxon>Gammaproteobacteria</taxon>
        <taxon>Moraxellales</taxon>
        <taxon>Moraxellaceae</taxon>
        <taxon>Acinetobacter</taxon>
    </lineage>
</organism>
<dbReference type="GO" id="GO:0044341">
    <property type="term" value="P:sodium-dependent phosphate transport"/>
    <property type="evidence" value="ECO:0007669"/>
    <property type="project" value="InterPro"/>
</dbReference>
<evidence type="ECO:0000256" key="2">
    <source>
        <dbReference type="ARBA" id="ARBA00022475"/>
    </source>
</evidence>
<dbReference type="InterPro" id="IPR003841">
    <property type="entry name" value="Na/Pi_transpt"/>
</dbReference>
<keyword evidence="5 6" id="KW-0472">Membrane</keyword>
<reference evidence="7 8" key="1">
    <citation type="submission" date="2017-11" db="EMBL/GenBank/DDBJ databases">
        <authorList>
            <person name="Han C.G."/>
        </authorList>
    </citation>
    <scope>NUCLEOTIDE SEQUENCE [LARGE SCALE GENOMIC DNA]</scope>
    <source>
        <strain evidence="7 8">ANC 5347</strain>
    </source>
</reference>
<accession>A0A2H9UJG1</accession>
<keyword evidence="4 6" id="KW-1133">Transmembrane helix</keyword>
<feature type="transmembrane region" description="Helical" evidence="6">
    <location>
        <begin position="214"/>
        <end position="236"/>
    </location>
</feature>
<evidence type="ECO:0000256" key="6">
    <source>
        <dbReference type="SAM" id="Phobius"/>
    </source>
</evidence>
<dbReference type="PANTHER" id="PTHR10010:SF46">
    <property type="entry name" value="SODIUM-DEPENDENT PHOSPHATE TRANSPORT PROTEIN 2B"/>
    <property type="match status" value="1"/>
</dbReference>
<dbReference type="Proteomes" id="UP000242351">
    <property type="component" value="Unassembled WGS sequence"/>
</dbReference>
<feature type="transmembrane region" description="Helical" evidence="6">
    <location>
        <begin position="177"/>
        <end position="202"/>
    </location>
</feature>
<keyword evidence="3 6" id="KW-0812">Transmembrane</keyword>
<proteinExistence type="predicted"/>
<evidence type="ECO:0000313" key="8">
    <source>
        <dbReference type="Proteomes" id="UP000242351"/>
    </source>
</evidence>
<name>A0A2H9UJG1_9GAMM</name>
<gene>
    <name evidence="7" type="ORF">CU320_12355</name>
</gene>
<dbReference type="RefSeq" id="WP_100358005.1">
    <property type="nucleotide sequence ID" value="NZ_PGOZ01000017.1"/>
</dbReference>
<feature type="transmembrane region" description="Helical" evidence="6">
    <location>
        <begin position="282"/>
        <end position="304"/>
    </location>
</feature>
<feature type="transmembrane region" description="Helical" evidence="6">
    <location>
        <begin position="248"/>
        <end position="270"/>
    </location>
</feature>
<dbReference type="PANTHER" id="PTHR10010">
    <property type="entry name" value="SOLUTE CARRIER FAMILY 34 SODIUM PHOSPHATE , MEMBER 2-RELATED"/>
    <property type="match status" value="1"/>
</dbReference>
<comment type="caution">
    <text evidence="7">The sequence shown here is derived from an EMBL/GenBank/DDBJ whole genome shotgun (WGS) entry which is preliminary data.</text>
</comment>
<evidence type="ECO:0000256" key="4">
    <source>
        <dbReference type="ARBA" id="ARBA00022989"/>
    </source>
</evidence>
<reference evidence="7 8" key="2">
    <citation type="submission" date="2017-12" db="EMBL/GenBank/DDBJ databases">
        <title>Revising the taxonomy of the Acinetobacter lwoffii group: the description of Acinetobacter pseudolwoffii sp. nov. and emended description of Acinetobacter lwoffii.</title>
        <authorList>
            <person name="Nemec A."/>
        </authorList>
    </citation>
    <scope>NUCLEOTIDE SEQUENCE [LARGE SCALE GENOMIC DNA]</scope>
    <source>
        <strain evidence="7 8">ANC 5347</strain>
    </source>
</reference>
<evidence type="ECO:0000313" key="7">
    <source>
        <dbReference type="EMBL" id="PJI31811.1"/>
    </source>
</evidence>
<keyword evidence="2" id="KW-1003">Cell membrane</keyword>
<dbReference type="GO" id="GO:0005436">
    <property type="term" value="F:sodium:phosphate symporter activity"/>
    <property type="evidence" value="ECO:0007669"/>
    <property type="project" value="InterPro"/>
</dbReference>
<evidence type="ECO:0000256" key="3">
    <source>
        <dbReference type="ARBA" id="ARBA00022692"/>
    </source>
</evidence>
<dbReference type="EMBL" id="PGOZ01000017">
    <property type="protein sequence ID" value="PJI31811.1"/>
    <property type="molecule type" value="Genomic_DNA"/>
</dbReference>
<evidence type="ECO:0000256" key="5">
    <source>
        <dbReference type="ARBA" id="ARBA00023136"/>
    </source>
</evidence>
<dbReference type="NCBIfam" id="NF037997">
    <property type="entry name" value="Na_Pi_symport"/>
    <property type="match status" value="1"/>
</dbReference>